<reference evidence="2" key="1">
    <citation type="submission" date="2016-12" db="EMBL/GenBank/DDBJ databases">
        <title>The genomes of Aspergillus section Nigri reveals drivers in fungal speciation.</title>
        <authorList>
            <consortium name="DOE Joint Genome Institute"/>
            <person name="Vesth T.C."/>
            <person name="Nybo J."/>
            <person name="Theobald S."/>
            <person name="Brandl J."/>
            <person name="Frisvad J.C."/>
            <person name="Nielsen K.F."/>
            <person name="Lyhne E.K."/>
            <person name="Kogle M.E."/>
            <person name="Kuo A."/>
            <person name="Riley R."/>
            <person name="Clum A."/>
            <person name="Nolan M."/>
            <person name="Lipzen A."/>
            <person name="Salamov A."/>
            <person name="Henrissat B."/>
            <person name="Wiebenga A."/>
            <person name="De Vries R.P."/>
            <person name="Grigoriev I.V."/>
            <person name="Mortensen U.H."/>
            <person name="Andersen M.R."/>
            <person name="Baker S.E."/>
        </authorList>
    </citation>
    <scope>NUCLEOTIDE SEQUENCE [LARGE SCALE GENOMIC DNA]</scope>
    <source>
        <strain evidence="2">CBS 113365</strain>
    </source>
</reference>
<dbReference type="RefSeq" id="XP_025562752.1">
    <property type="nucleotide sequence ID" value="XM_025706831.1"/>
</dbReference>
<feature type="region of interest" description="Disordered" evidence="1">
    <location>
        <begin position="24"/>
        <end position="64"/>
    </location>
</feature>
<feature type="compositionally biased region" description="Basic and acidic residues" evidence="1">
    <location>
        <begin position="51"/>
        <end position="64"/>
    </location>
</feature>
<keyword evidence="3" id="KW-1185">Reference proteome</keyword>
<evidence type="ECO:0000313" key="3">
    <source>
        <dbReference type="Proteomes" id="UP000248405"/>
    </source>
</evidence>
<organism evidence="2 3">
    <name type="scientific">Aspergillus vadensis (strain CBS 113365 / IMI 142717 / IBT 24658)</name>
    <dbReference type="NCBI Taxonomy" id="1448311"/>
    <lineage>
        <taxon>Eukaryota</taxon>
        <taxon>Fungi</taxon>
        <taxon>Dikarya</taxon>
        <taxon>Ascomycota</taxon>
        <taxon>Pezizomycotina</taxon>
        <taxon>Eurotiomycetes</taxon>
        <taxon>Eurotiomycetidae</taxon>
        <taxon>Eurotiales</taxon>
        <taxon>Aspergillaceae</taxon>
        <taxon>Aspergillus</taxon>
        <taxon>Aspergillus subgen. Circumdati</taxon>
    </lineage>
</organism>
<dbReference type="Proteomes" id="UP000248405">
    <property type="component" value="Unassembled WGS sequence"/>
</dbReference>
<dbReference type="EMBL" id="KZ821625">
    <property type="protein sequence ID" value="PYH68958.1"/>
    <property type="molecule type" value="Genomic_DNA"/>
</dbReference>
<protein>
    <submittedName>
        <fullName evidence="2">Uncharacterized protein</fullName>
    </submittedName>
</protein>
<evidence type="ECO:0000313" key="2">
    <source>
        <dbReference type="EMBL" id="PYH68958.1"/>
    </source>
</evidence>
<accession>A0A319C0J6</accession>
<evidence type="ECO:0000256" key="1">
    <source>
        <dbReference type="SAM" id="MobiDB-lite"/>
    </source>
</evidence>
<dbReference type="GeneID" id="37211423"/>
<sequence>MDCQRLDSNWACCVGGTGESLPKRISLSGTGKRGGGSQIHAARGPKLGGNENRRKGERVYPRERQARSREALGWKEAVVEFGSCR</sequence>
<proteinExistence type="predicted"/>
<gene>
    <name evidence="2" type="ORF">BO88DRAFT_405264</name>
</gene>
<dbReference type="AlphaFoldDB" id="A0A319C0J6"/>
<name>A0A319C0J6_ASPVC</name>